<dbReference type="GO" id="GO:0005869">
    <property type="term" value="C:dynactin complex"/>
    <property type="evidence" value="ECO:0007669"/>
    <property type="project" value="InterPro"/>
</dbReference>
<evidence type="ECO:0000256" key="9">
    <source>
        <dbReference type="ARBA" id="ARBA00023054"/>
    </source>
</evidence>
<gene>
    <name evidence="15" type="ORF">PPACK8108_LOCUS20753</name>
</gene>
<evidence type="ECO:0000256" key="12">
    <source>
        <dbReference type="ARBA" id="ARBA00034864"/>
    </source>
</evidence>
<keyword evidence="8" id="KW-0007">Acetylation</keyword>
<protein>
    <recommendedName>
        <fullName evidence="12">Dynactin subunit 4</fullName>
    </recommendedName>
</protein>
<evidence type="ECO:0000256" key="5">
    <source>
        <dbReference type="ARBA" id="ARBA00022499"/>
    </source>
</evidence>
<feature type="compositionally biased region" description="Acidic residues" evidence="14">
    <location>
        <begin position="640"/>
        <end position="653"/>
    </location>
</feature>
<organism evidence="15 16">
    <name type="scientific">Phakopsora pachyrhizi</name>
    <name type="common">Asian soybean rust disease fungus</name>
    <dbReference type="NCBI Taxonomy" id="170000"/>
    <lineage>
        <taxon>Eukaryota</taxon>
        <taxon>Fungi</taxon>
        <taxon>Dikarya</taxon>
        <taxon>Basidiomycota</taxon>
        <taxon>Pucciniomycotina</taxon>
        <taxon>Pucciniomycetes</taxon>
        <taxon>Pucciniales</taxon>
        <taxon>Phakopsoraceae</taxon>
        <taxon>Phakopsora</taxon>
    </lineage>
</organism>
<comment type="caution">
    <text evidence="15">The sequence shown here is derived from an EMBL/GenBank/DDBJ whole genome shotgun (WGS) entry which is preliminary data.</text>
</comment>
<feature type="compositionally biased region" description="Low complexity" evidence="14">
    <location>
        <begin position="423"/>
        <end position="435"/>
    </location>
</feature>
<evidence type="ECO:0000256" key="1">
    <source>
        <dbReference type="ARBA" id="ARBA00004300"/>
    </source>
</evidence>
<dbReference type="PANTHER" id="PTHR13034:SF2">
    <property type="entry name" value="DYNACTIN SUBUNIT 4"/>
    <property type="match status" value="1"/>
</dbReference>
<dbReference type="Proteomes" id="UP001153365">
    <property type="component" value="Unassembled WGS sequence"/>
</dbReference>
<comment type="subunit">
    <text evidence="13">Subunit of dynactin, a multiprotein complex part of a tripartite complex with dynein and a adapter, such as BICDL1, BICD2 or HOOK3. The dynactin complex is built around ACTR1A/ACTB filament and consists of an actin-related filament composed of a shoulder domain, a pointed end and a barbed end. Its length is defined by its flexible shoulder domain. The soulder is composed of 2 DCTN1 subunits, 4 DCTN2 and 2 DCTN3. The 4 DCNT2 (via N-terminus) bind the ACTR1A filament and act as molecular rulers to determine the length. The pointed end is important for binding dynein-dynactin cargo adapters. Consists of 4 subunits: ACTR10, DCNT4, DCTN5 and DCTN6. The barbed end is composed of a CAPZA1:CAPZB heterodimers, which binds ACTR1A/ACTB filament and dynactin and stabilizes dynactin. Interacts with ATP7B, but not ATP7A, in a copper-dependent manner. Interacts with ANK2; this interaction is required for localization at costameres. Interacts with N4BP2L1.</text>
</comment>
<dbReference type="InterPro" id="IPR008603">
    <property type="entry name" value="DCTN4"/>
</dbReference>
<evidence type="ECO:0000256" key="4">
    <source>
        <dbReference type="ARBA" id="ARBA00022490"/>
    </source>
</evidence>
<evidence type="ECO:0000256" key="14">
    <source>
        <dbReference type="SAM" id="MobiDB-lite"/>
    </source>
</evidence>
<feature type="region of interest" description="Disordered" evidence="14">
    <location>
        <begin position="418"/>
        <end position="441"/>
    </location>
</feature>
<evidence type="ECO:0000256" key="11">
    <source>
        <dbReference type="ARBA" id="ARBA00034776"/>
    </source>
</evidence>
<feature type="compositionally biased region" description="Basic residues" evidence="14">
    <location>
        <begin position="623"/>
        <end position="632"/>
    </location>
</feature>
<keyword evidence="4" id="KW-0963">Cytoplasm</keyword>
<proteinExistence type="inferred from homology"/>
<name>A0AAV0BHV3_PHAPC</name>
<feature type="region of interest" description="Disordered" evidence="14">
    <location>
        <begin position="622"/>
        <end position="655"/>
    </location>
</feature>
<evidence type="ECO:0000256" key="10">
    <source>
        <dbReference type="ARBA" id="ARBA00023212"/>
    </source>
</evidence>
<keyword evidence="9" id="KW-0175">Coiled coil</keyword>
<sequence length="705" mass="78316">MSTAVHYLCPHTSPISAVPSHLGLPSSSISGIHHHPLSSLLFCEECDAIRCDQCVNCELNCYYCPNCLFEVPSANIRAQKNRCGRNCFVCPLCQNTLSAVATDPPSSSYQDDYRTPQASIGEPPYFLACTFCRWDSKQVGISFEKPTFLAQQLQQAESSPPELLEFDRLKDHFEAYLKAQNQPTLSSFSSSSTNIGNSNSKISGISNSNSSAQMAASLALSKQIPSVTKYGTQLGAPSSVFKIRSAHTLLNNSTNSLPTNLNPDGTWKEDLGVYQSLFPVGGNNETRESVINKEQDRLRLYMSGPGETTDEISEDGMTAIYVDDFAPLEKRRDEVWYDLDLTKDLRPMRVALRSKKTKRCPTCQHILIKPEQKAQSIRFKIKLIASNYLPLIELCRKRLVAPGKHLLTDRLTSGLSAARKNATSSRTGTGSSSLLGRGGEAVDEKIRPDRKYQFELTFVNPLYEPISVKISIAPPQPILLTDQDGQKSSQIPYSVQLLASEFTIAAFAEVWEYDEEDEKEGAGNGHHHHEESTDLNSEVDDLTGISKRSRLSQFGLGESARRRTLQSNTAITKKANRTTVVVETKCNKNFVGLLQADMLVTFTYRSDDLEDDLEDQAAYTATSKKKLSKNKRLTSSENQDSYENEEDEDEDDENQKSFTFWTRLSFGEVSGIGNLTNVLQNPSTQSALANSSLKKKKKTQAFVET</sequence>
<keyword evidence="7" id="KW-0832">Ubl conjugation</keyword>
<dbReference type="AlphaFoldDB" id="A0AAV0BHV3"/>
<comment type="subcellular location">
    <subcellularLocation>
        <location evidence="1">Cytoplasm</location>
        <location evidence="1">Cytoskeleton</location>
        <location evidence="1">Microtubule organizing center</location>
        <location evidence="1">Centrosome</location>
    </subcellularLocation>
    <subcellularLocation>
        <location evidence="2">Cytoplasm</location>
        <location evidence="2">Cytoskeleton</location>
        <location evidence="2">Stress fiber</location>
    </subcellularLocation>
    <subcellularLocation>
        <location evidence="3">Cytoplasm</location>
        <location evidence="3">Myofibril</location>
    </subcellularLocation>
</comment>
<evidence type="ECO:0000313" key="15">
    <source>
        <dbReference type="EMBL" id="CAH7686139.1"/>
    </source>
</evidence>
<accession>A0AAV0BHV3</accession>
<evidence type="ECO:0000256" key="7">
    <source>
        <dbReference type="ARBA" id="ARBA00022843"/>
    </source>
</evidence>
<keyword evidence="16" id="KW-1185">Reference proteome</keyword>
<evidence type="ECO:0000256" key="8">
    <source>
        <dbReference type="ARBA" id="ARBA00022990"/>
    </source>
</evidence>
<evidence type="ECO:0000256" key="2">
    <source>
        <dbReference type="ARBA" id="ARBA00004529"/>
    </source>
</evidence>
<keyword evidence="10" id="KW-0206">Cytoskeleton</keyword>
<dbReference type="GO" id="GO:0001725">
    <property type="term" value="C:stress fiber"/>
    <property type="evidence" value="ECO:0007669"/>
    <property type="project" value="UniProtKB-SubCell"/>
</dbReference>
<evidence type="ECO:0000256" key="13">
    <source>
        <dbReference type="ARBA" id="ARBA00093507"/>
    </source>
</evidence>
<feature type="region of interest" description="Disordered" evidence="14">
    <location>
        <begin position="515"/>
        <end position="540"/>
    </location>
</feature>
<evidence type="ECO:0000256" key="3">
    <source>
        <dbReference type="ARBA" id="ARBA00004657"/>
    </source>
</evidence>
<evidence type="ECO:0000313" key="16">
    <source>
        <dbReference type="Proteomes" id="UP001153365"/>
    </source>
</evidence>
<comment type="similarity">
    <text evidence="11">Belongs to the dynactin subunit 4 family.</text>
</comment>
<evidence type="ECO:0000256" key="6">
    <source>
        <dbReference type="ARBA" id="ARBA00022553"/>
    </source>
</evidence>
<keyword evidence="6" id="KW-0597">Phosphoprotein</keyword>
<dbReference type="PANTHER" id="PTHR13034">
    <property type="entry name" value="DYNACTIN P62 SUBUNIT"/>
    <property type="match status" value="1"/>
</dbReference>
<dbReference type="EMBL" id="CALTRL010005774">
    <property type="protein sequence ID" value="CAH7686139.1"/>
    <property type="molecule type" value="Genomic_DNA"/>
</dbReference>
<keyword evidence="5" id="KW-1017">Isopeptide bond</keyword>
<reference evidence="15" key="1">
    <citation type="submission" date="2022-06" db="EMBL/GenBank/DDBJ databases">
        <authorList>
            <consortium name="SYNGENTA / RWTH Aachen University"/>
        </authorList>
    </citation>
    <scope>NUCLEOTIDE SEQUENCE</scope>
</reference>
<dbReference type="Pfam" id="PF05502">
    <property type="entry name" value="Dynactin_p62"/>
    <property type="match status" value="2"/>
</dbReference>